<protein>
    <submittedName>
        <fullName evidence="9">Acyl-CoA dehydrogenase</fullName>
    </submittedName>
</protein>
<keyword evidence="4" id="KW-0274">FAD</keyword>
<dbReference type="FunFam" id="2.40.110.10:FF:000011">
    <property type="entry name" value="Acyl-CoA dehydrogenase FadE34"/>
    <property type="match status" value="1"/>
</dbReference>
<feature type="domain" description="Acyl-CoA dehydrogenase/oxidase C-terminal" evidence="6">
    <location>
        <begin position="228"/>
        <end position="356"/>
    </location>
</feature>
<proteinExistence type="inferred from homology"/>
<dbReference type="InterPro" id="IPR013786">
    <property type="entry name" value="AcylCoA_DH/ox_N"/>
</dbReference>
<evidence type="ECO:0000259" key="7">
    <source>
        <dbReference type="Pfam" id="PF02770"/>
    </source>
</evidence>
<dbReference type="InterPro" id="IPR006091">
    <property type="entry name" value="Acyl-CoA_Oxase/DH_mid-dom"/>
</dbReference>
<accession>A0A838ACS4</accession>
<evidence type="ECO:0000256" key="2">
    <source>
        <dbReference type="ARBA" id="ARBA00009347"/>
    </source>
</evidence>
<evidence type="ECO:0000313" key="9">
    <source>
        <dbReference type="EMBL" id="MBA0127040.1"/>
    </source>
</evidence>
<dbReference type="GO" id="GO:0050660">
    <property type="term" value="F:flavin adenine dinucleotide binding"/>
    <property type="evidence" value="ECO:0007669"/>
    <property type="project" value="InterPro"/>
</dbReference>
<dbReference type="InterPro" id="IPR036250">
    <property type="entry name" value="AcylCo_DH-like_C"/>
</dbReference>
<feature type="domain" description="Acyl-CoA dehydrogenase/oxidase N-terminal" evidence="8">
    <location>
        <begin position="406"/>
        <end position="486"/>
    </location>
</feature>
<evidence type="ECO:0000256" key="1">
    <source>
        <dbReference type="ARBA" id="ARBA00001974"/>
    </source>
</evidence>
<gene>
    <name evidence="9" type="ORF">H0B56_15930</name>
</gene>
<evidence type="ECO:0000256" key="4">
    <source>
        <dbReference type="ARBA" id="ARBA00022827"/>
    </source>
</evidence>
<evidence type="ECO:0000256" key="5">
    <source>
        <dbReference type="ARBA" id="ARBA00023002"/>
    </source>
</evidence>
<comment type="cofactor">
    <cofactor evidence="1">
        <name>FAD</name>
        <dbReference type="ChEBI" id="CHEBI:57692"/>
    </cofactor>
</comment>
<dbReference type="SUPFAM" id="SSF47203">
    <property type="entry name" value="Acyl-CoA dehydrogenase C-terminal domain-like"/>
    <property type="match status" value="2"/>
</dbReference>
<dbReference type="GO" id="GO:0016627">
    <property type="term" value="F:oxidoreductase activity, acting on the CH-CH group of donors"/>
    <property type="evidence" value="ECO:0007669"/>
    <property type="project" value="InterPro"/>
</dbReference>
<feature type="domain" description="Acyl-CoA oxidase/dehydrogenase middle" evidence="7">
    <location>
        <begin position="490"/>
        <end position="572"/>
    </location>
</feature>
<dbReference type="InterPro" id="IPR009075">
    <property type="entry name" value="AcylCo_DH/oxidase_C"/>
</dbReference>
<dbReference type="SUPFAM" id="SSF56645">
    <property type="entry name" value="Acyl-CoA dehydrogenase NM domain-like"/>
    <property type="match status" value="2"/>
</dbReference>
<evidence type="ECO:0000259" key="6">
    <source>
        <dbReference type="Pfam" id="PF00441"/>
    </source>
</evidence>
<organism evidence="9 10">
    <name type="scientific">Haloechinothrix aidingensis</name>
    <dbReference type="NCBI Taxonomy" id="2752311"/>
    <lineage>
        <taxon>Bacteria</taxon>
        <taxon>Bacillati</taxon>
        <taxon>Actinomycetota</taxon>
        <taxon>Actinomycetes</taxon>
        <taxon>Pseudonocardiales</taxon>
        <taxon>Pseudonocardiaceae</taxon>
        <taxon>Haloechinothrix</taxon>
    </lineage>
</organism>
<dbReference type="EMBL" id="JACCKD010000005">
    <property type="protein sequence ID" value="MBA0127040.1"/>
    <property type="molecule type" value="Genomic_DNA"/>
</dbReference>
<dbReference type="Pfam" id="PF00441">
    <property type="entry name" value="Acyl-CoA_dh_1"/>
    <property type="match status" value="1"/>
</dbReference>
<keyword evidence="5" id="KW-0560">Oxidoreductase</keyword>
<feature type="domain" description="Acyl-CoA dehydrogenase/oxidase N-terminal" evidence="8">
    <location>
        <begin position="6"/>
        <end position="119"/>
    </location>
</feature>
<dbReference type="RefSeq" id="WP_180893846.1">
    <property type="nucleotide sequence ID" value="NZ_JACCKD010000005.1"/>
</dbReference>
<dbReference type="AlphaFoldDB" id="A0A838ACS4"/>
<dbReference type="InterPro" id="IPR046373">
    <property type="entry name" value="Acyl-CoA_Oxase/DH_mid-dom_sf"/>
</dbReference>
<dbReference type="Gene3D" id="1.20.140.10">
    <property type="entry name" value="Butyryl-CoA Dehydrogenase, subunit A, domain 3"/>
    <property type="match status" value="2"/>
</dbReference>
<evidence type="ECO:0000256" key="3">
    <source>
        <dbReference type="ARBA" id="ARBA00022630"/>
    </source>
</evidence>
<keyword evidence="10" id="KW-1185">Reference proteome</keyword>
<dbReference type="PANTHER" id="PTHR43292">
    <property type="entry name" value="ACYL-COA DEHYDROGENASE"/>
    <property type="match status" value="1"/>
</dbReference>
<dbReference type="Gene3D" id="1.10.540.10">
    <property type="entry name" value="Acyl-CoA dehydrogenase/oxidase, N-terminal domain"/>
    <property type="match status" value="2"/>
</dbReference>
<dbReference type="Pfam" id="PF02771">
    <property type="entry name" value="Acyl-CoA_dh_N"/>
    <property type="match status" value="2"/>
</dbReference>
<dbReference type="InterPro" id="IPR009100">
    <property type="entry name" value="AcylCoA_DH/oxidase_NM_dom_sf"/>
</dbReference>
<dbReference type="Pfam" id="PF02770">
    <property type="entry name" value="Acyl-CoA_dh_M"/>
    <property type="match status" value="1"/>
</dbReference>
<dbReference type="Proteomes" id="UP000582974">
    <property type="component" value="Unassembled WGS sequence"/>
</dbReference>
<sequence length="739" mass="76813">MPLAITDTQQALASSVRDWTARTGTLDAVRAAEGRGVTPDSSGSGWHDLAAIGVLGIAVRSELGGAGGAVTDAAAALEEAAAGLAPGPVLPTALAALLLDRAGGPAATKEITPQLAAGEAHAGVALEPTGVTARRAHGGGLVVSGEAGIVFGADSGAHLVLSADVDGAPTWFVLAPGREGVTVRPCTPVDFSRTAARVRLDEVAVPADAILDTLSTGHVRDTAATLASAEASGIARWCVRTASEYATTREQFGRPIGSFQAVKHLCATALCRAEQATALAWDAARAAEAAGEQAAEERAAGQHAFAAAAAAAYAPDAAVDNAKDCIQVLGGIGFTWEHDAHLYLRRALALRQMLGGTGTWRGRLAGLAGDGHRRGVALEETEWDAGAEEMAEQRARVREVVSGIAALPPERRRDELVDSGYLVPHWPRPYGLDASPALQLAIDEELERAGVARPELVIGAWAAPTILAHGTERQAERFVGPTLRGEITWCQLFSEPGAGSDLAALRTTATRVDGGWVLDGQKVWTSVAHEADWAICLARTDPEAPKHKGITYFLVDMRSDGIETRPLREITGDSRFNEVFLTEVFVPDDAVVGEPGQGWKLARTTLANERVAMSGGSSLGDGLEQLVARRDGLSDDEVGGLVAQGHACAVLDARSTLRSLGGHGGGAESSVRKLVGVWHRQAIAEAALGELGTEGAVVTEDGEDVVHEFLLSRCLSIAGGTTQVLLNVAAERLLGLPRD</sequence>
<name>A0A838ACS4_9PSEU</name>
<evidence type="ECO:0000313" key="10">
    <source>
        <dbReference type="Proteomes" id="UP000582974"/>
    </source>
</evidence>
<dbReference type="PANTHER" id="PTHR43292:SF4">
    <property type="entry name" value="ACYL-COA DEHYDROGENASE FADE34"/>
    <property type="match status" value="1"/>
</dbReference>
<dbReference type="InterPro" id="IPR052161">
    <property type="entry name" value="Mycobact_Acyl-CoA_DH"/>
</dbReference>
<evidence type="ECO:0000259" key="8">
    <source>
        <dbReference type="Pfam" id="PF02771"/>
    </source>
</evidence>
<comment type="caution">
    <text evidence="9">The sequence shown here is derived from an EMBL/GenBank/DDBJ whole genome shotgun (WGS) entry which is preliminary data.</text>
</comment>
<dbReference type="InterPro" id="IPR037069">
    <property type="entry name" value="AcylCoA_DH/ox_N_sf"/>
</dbReference>
<dbReference type="Gene3D" id="2.40.110.10">
    <property type="entry name" value="Butyryl-CoA Dehydrogenase, subunit A, domain 2"/>
    <property type="match status" value="2"/>
</dbReference>
<keyword evidence="3" id="KW-0285">Flavoprotein</keyword>
<comment type="similarity">
    <text evidence="2">Belongs to the acyl-CoA dehydrogenase family.</text>
</comment>
<dbReference type="GO" id="GO:0005886">
    <property type="term" value="C:plasma membrane"/>
    <property type="evidence" value="ECO:0007669"/>
    <property type="project" value="TreeGrafter"/>
</dbReference>
<reference evidence="9 10" key="1">
    <citation type="submission" date="2020-07" db="EMBL/GenBank/DDBJ databases">
        <title>Genome of Haloechinothrix sp.</title>
        <authorList>
            <person name="Tang S.-K."/>
            <person name="Yang L."/>
            <person name="Zhu W.-Y."/>
        </authorList>
    </citation>
    <scope>NUCLEOTIDE SEQUENCE [LARGE SCALE GENOMIC DNA]</scope>
    <source>
        <strain evidence="9 10">YIM 98757</strain>
    </source>
</reference>